<proteinExistence type="predicted"/>
<accession>A0A437C2Z7</accession>
<name>A0A437C2Z7_ORYJA</name>
<dbReference type="AlphaFoldDB" id="A0A437C2Z7"/>
<feature type="signal peptide" evidence="2">
    <location>
        <begin position="1"/>
        <end position="26"/>
    </location>
</feature>
<sequence length="181" mass="19885">MFDPERSKMMWIIAMAYLIVPGSTVASRDCSSCQVKMKNGQYHYTARVTPNTTSSLLDYSWSNETNHPVATQKQSSVPPVNASSDETLVSDRYLGNLALKRHYTKKNGEIDSDDILCCESPHNDPEPTPVSPPPSPGNPGGHLYLWIPAAAVAVVFAAVTGFIYIRKRKKKGFLNVSNQGP</sequence>
<evidence type="ECO:0000256" key="1">
    <source>
        <dbReference type="SAM" id="Phobius"/>
    </source>
</evidence>
<keyword evidence="4" id="KW-1185">Reference proteome</keyword>
<dbReference type="EMBL" id="CM012458">
    <property type="protein sequence ID" value="RVE57011.1"/>
    <property type="molecule type" value="Genomic_DNA"/>
</dbReference>
<gene>
    <name evidence="3" type="ORF">OJAV_G00211830</name>
</gene>
<feature type="chain" id="PRO_5019184324" evidence="2">
    <location>
        <begin position="27"/>
        <end position="181"/>
    </location>
</feature>
<protein>
    <submittedName>
        <fullName evidence="3">Uncharacterized protein</fullName>
    </submittedName>
</protein>
<feature type="transmembrane region" description="Helical" evidence="1">
    <location>
        <begin position="143"/>
        <end position="165"/>
    </location>
</feature>
<keyword evidence="1" id="KW-0812">Transmembrane</keyword>
<evidence type="ECO:0000313" key="4">
    <source>
        <dbReference type="Proteomes" id="UP000283210"/>
    </source>
</evidence>
<keyword evidence="2" id="KW-0732">Signal</keyword>
<keyword evidence="1" id="KW-0472">Membrane</keyword>
<keyword evidence="1" id="KW-1133">Transmembrane helix</keyword>
<evidence type="ECO:0000256" key="2">
    <source>
        <dbReference type="SAM" id="SignalP"/>
    </source>
</evidence>
<reference evidence="3 4" key="2">
    <citation type="submission" date="2019-01" db="EMBL/GenBank/DDBJ databases">
        <title>A chromosome length genome reference of the Java medaka (oryzias javanicus).</title>
        <authorList>
            <person name="Herpin A."/>
            <person name="Takehana Y."/>
            <person name="Naruse K."/>
            <person name="Ansai S."/>
            <person name="Kawaguchi M."/>
        </authorList>
    </citation>
    <scope>NUCLEOTIDE SEQUENCE [LARGE SCALE GENOMIC DNA]</scope>
    <source>
        <strain evidence="3">RS831</strain>
        <tissue evidence="3">Whole body</tissue>
    </source>
</reference>
<evidence type="ECO:0000313" key="3">
    <source>
        <dbReference type="EMBL" id="RVE57011.1"/>
    </source>
</evidence>
<organism evidence="3 4">
    <name type="scientific">Oryzias javanicus</name>
    <name type="common">Javanese ricefish</name>
    <name type="synonym">Aplocheilus javanicus</name>
    <dbReference type="NCBI Taxonomy" id="123683"/>
    <lineage>
        <taxon>Eukaryota</taxon>
        <taxon>Metazoa</taxon>
        <taxon>Chordata</taxon>
        <taxon>Craniata</taxon>
        <taxon>Vertebrata</taxon>
        <taxon>Euteleostomi</taxon>
        <taxon>Actinopterygii</taxon>
        <taxon>Neopterygii</taxon>
        <taxon>Teleostei</taxon>
        <taxon>Neoteleostei</taxon>
        <taxon>Acanthomorphata</taxon>
        <taxon>Ovalentaria</taxon>
        <taxon>Atherinomorphae</taxon>
        <taxon>Beloniformes</taxon>
        <taxon>Adrianichthyidae</taxon>
        <taxon>Oryziinae</taxon>
        <taxon>Oryzias</taxon>
    </lineage>
</organism>
<dbReference type="Proteomes" id="UP000283210">
    <property type="component" value="Chromosome 22"/>
</dbReference>
<reference evidence="3 4" key="1">
    <citation type="submission" date="2018-11" db="EMBL/GenBank/DDBJ databases">
        <authorList>
            <person name="Lopez-Roques C."/>
            <person name="Donnadieu C."/>
            <person name="Bouchez O."/>
            <person name="Klopp C."/>
            <person name="Cabau C."/>
            <person name="Zahm M."/>
        </authorList>
    </citation>
    <scope>NUCLEOTIDE SEQUENCE [LARGE SCALE GENOMIC DNA]</scope>
    <source>
        <strain evidence="3">RS831</strain>
        <tissue evidence="3">Whole body</tissue>
    </source>
</reference>